<evidence type="ECO:0000313" key="1">
    <source>
        <dbReference type="EMBL" id="EAT15710.1"/>
    </source>
</evidence>
<evidence type="ECO:0008006" key="3">
    <source>
        <dbReference type="Google" id="ProtNLM"/>
    </source>
</evidence>
<name>Q1K032_DESA6</name>
<dbReference type="Proteomes" id="UP000005695">
    <property type="component" value="Unassembled WGS sequence"/>
</dbReference>
<evidence type="ECO:0000313" key="2">
    <source>
        <dbReference type="Proteomes" id="UP000005695"/>
    </source>
</evidence>
<reference evidence="1" key="2">
    <citation type="submission" date="2006-05" db="EMBL/GenBank/DDBJ databases">
        <title>Sequencing of the draft genome and assembly of Desulfuromonas acetoxidans DSM 684.</title>
        <authorList>
            <consortium name="US DOE Joint Genome Institute (JGI-PGF)"/>
            <person name="Copeland A."/>
            <person name="Lucas S."/>
            <person name="Lapidus A."/>
            <person name="Barry K."/>
            <person name="Detter J.C."/>
            <person name="Glavina del Rio T."/>
            <person name="Hammon N."/>
            <person name="Israni S."/>
            <person name="Dalin E."/>
            <person name="Tice H."/>
            <person name="Bruce D."/>
            <person name="Pitluck S."/>
            <person name="Richardson P."/>
        </authorList>
    </citation>
    <scope>NUCLEOTIDE SEQUENCE [LARGE SCALE GENOMIC DNA]</scope>
    <source>
        <strain evidence="1">DSM 684</strain>
    </source>
</reference>
<dbReference type="EMBL" id="AAEW02000008">
    <property type="protein sequence ID" value="EAT15710.1"/>
    <property type="molecule type" value="Genomic_DNA"/>
</dbReference>
<protein>
    <recommendedName>
        <fullName evidence="3">Peptidase S1 domain-containing protein</fullName>
    </recommendedName>
</protein>
<reference evidence="1" key="1">
    <citation type="submission" date="2006-05" db="EMBL/GenBank/DDBJ databases">
        <title>Annotation of the draft genome assembly of Desulfuromonas acetoxidans DSM 684.</title>
        <authorList>
            <consortium name="US DOE Joint Genome Institute (JGI-ORNL)"/>
            <person name="Larimer F."/>
            <person name="Land M."/>
            <person name="Hauser L."/>
        </authorList>
    </citation>
    <scope>NUCLEOTIDE SEQUENCE [LARGE SCALE GENOMIC DNA]</scope>
    <source>
        <strain evidence="1">DSM 684</strain>
    </source>
</reference>
<accession>Q1K032</accession>
<dbReference type="SUPFAM" id="SSF50494">
    <property type="entry name" value="Trypsin-like serine proteases"/>
    <property type="match status" value="1"/>
</dbReference>
<comment type="caution">
    <text evidence="1">The sequence shown here is derived from an EMBL/GenBank/DDBJ whole genome shotgun (WGS) entry which is preliminary data.</text>
</comment>
<organism evidence="1 2">
    <name type="scientific">Desulfuromonas acetoxidans (strain DSM 684 / 11070)</name>
    <dbReference type="NCBI Taxonomy" id="281689"/>
    <lineage>
        <taxon>Bacteria</taxon>
        <taxon>Pseudomonadati</taxon>
        <taxon>Thermodesulfobacteriota</taxon>
        <taxon>Desulfuromonadia</taxon>
        <taxon>Desulfuromonadales</taxon>
        <taxon>Desulfuromonadaceae</taxon>
        <taxon>Desulfuromonas</taxon>
    </lineage>
</organism>
<dbReference type="AlphaFoldDB" id="Q1K032"/>
<gene>
    <name evidence="1" type="ORF">Dace_2410</name>
</gene>
<sequence length="208" mass="23114">MIDMARYLKILVVIVVLSATQGYANSEDIARIHDLNPILDREEIIKLASKVKQETDTRQIYGADSPEFLETYGKLMINGTLRGTGNVVVHNERANSVIVTTAAHCFHGDEAETAQITIEFTKRNGTMIQRALTPYKINAEDDYAILKLDRPIANSLIKPLLIADYAYDEVMDTDYYTMNPYSITYAGYNAVPARGMAVTTSPTIKTAA</sequence>
<keyword evidence="2" id="KW-1185">Reference proteome</keyword>
<proteinExistence type="predicted"/>
<dbReference type="InterPro" id="IPR009003">
    <property type="entry name" value="Peptidase_S1_PA"/>
</dbReference>